<dbReference type="Gene3D" id="3.40.50.1110">
    <property type="entry name" value="SGNH hydrolase"/>
    <property type="match status" value="1"/>
</dbReference>
<dbReference type="InterPro" id="IPR013830">
    <property type="entry name" value="SGNH_hydro"/>
</dbReference>
<keyword evidence="4" id="KW-1185">Reference proteome</keyword>
<feature type="signal peptide" evidence="1">
    <location>
        <begin position="1"/>
        <end position="27"/>
    </location>
</feature>
<dbReference type="CDD" id="cd01834">
    <property type="entry name" value="SGNH_hydrolase_like_2"/>
    <property type="match status" value="1"/>
</dbReference>
<dbReference type="InterPro" id="IPR036514">
    <property type="entry name" value="SGNH_hydro_sf"/>
</dbReference>
<dbReference type="STRING" id="407022.SAMN05661044_00222"/>
<dbReference type="PANTHER" id="PTHR30383:SF5">
    <property type="entry name" value="SGNH HYDROLASE-TYPE ESTERASE DOMAIN-CONTAINING PROTEIN"/>
    <property type="match status" value="1"/>
</dbReference>
<evidence type="ECO:0000256" key="1">
    <source>
        <dbReference type="SAM" id="SignalP"/>
    </source>
</evidence>
<feature type="domain" description="SGNH hydrolase-type esterase" evidence="2">
    <location>
        <begin position="44"/>
        <end position="235"/>
    </location>
</feature>
<dbReference type="EMBL" id="FOAF01000001">
    <property type="protein sequence ID" value="SEK42838.1"/>
    <property type="molecule type" value="Genomic_DNA"/>
</dbReference>
<reference evidence="4" key="1">
    <citation type="submission" date="2016-10" db="EMBL/GenBank/DDBJ databases">
        <authorList>
            <person name="Varghese N."/>
            <person name="Submissions S."/>
        </authorList>
    </citation>
    <scope>NUCLEOTIDE SEQUENCE [LARGE SCALE GENOMIC DNA]</scope>
    <source>
        <strain evidence="4">DSM 18733</strain>
    </source>
</reference>
<dbReference type="GO" id="GO:0004622">
    <property type="term" value="F:phosphatidylcholine lysophospholipase activity"/>
    <property type="evidence" value="ECO:0007669"/>
    <property type="project" value="TreeGrafter"/>
</dbReference>
<dbReference type="InterPro" id="IPR051532">
    <property type="entry name" value="Ester_Hydrolysis_Enzymes"/>
</dbReference>
<dbReference type="PANTHER" id="PTHR30383">
    <property type="entry name" value="THIOESTERASE 1/PROTEASE 1/LYSOPHOSPHOLIPASE L1"/>
    <property type="match status" value="1"/>
</dbReference>
<keyword evidence="1" id="KW-0732">Signal</keyword>
<name>A0A1H7GXS5_OLID1</name>
<dbReference type="SUPFAM" id="SSF52266">
    <property type="entry name" value="SGNH hydrolase"/>
    <property type="match status" value="1"/>
</dbReference>
<dbReference type="Pfam" id="PF13472">
    <property type="entry name" value="Lipase_GDSL_2"/>
    <property type="match status" value="1"/>
</dbReference>
<gene>
    <name evidence="3" type="ORF">SAMN05661044_00222</name>
</gene>
<dbReference type="Proteomes" id="UP000199421">
    <property type="component" value="Unassembled WGS sequence"/>
</dbReference>
<proteinExistence type="predicted"/>
<sequence>MKLNRLFARKLIIFSCLWIATGQISIAQTASDSYPLTKAKRILFLGNSITYAGDYVSLFERFYISHYPKPWAEVINVGLPSETVSGLSEPNHADGAFPRPWLFTRLANVLKKTKADVVFACYGMNDGIYLPFDQARFEAFQKGIERLRKMLEEAGIKRIIFLTPPVHDDPKKGVDGYNLVLDRYAQWLLDQRGKRGWEVIDIHFPMRSFLLEKRKSDPSFRLAADGVHPGEEGHWLMARELMSYLDPNFDKSMTLDTYLNSMPSGAKLYELVRKRQAIMKDAWLTYTGHNRPGMAVGLPMEQASKKYEQMERQIEQAISSF</sequence>
<organism evidence="3 4">
    <name type="scientific">Olivibacter domesticus</name>
    <name type="common">Pseudosphingobacterium domesticum</name>
    <dbReference type="NCBI Taxonomy" id="407022"/>
    <lineage>
        <taxon>Bacteria</taxon>
        <taxon>Pseudomonadati</taxon>
        <taxon>Bacteroidota</taxon>
        <taxon>Sphingobacteriia</taxon>
        <taxon>Sphingobacteriales</taxon>
        <taxon>Sphingobacteriaceae</taxon>
        <taxon>Olivibacter</taxon>
    </lineage>
</organism>
<accession>A0A1H7GXS5</accession>
<dbReference type="AlphaFoldDB" id="A0A1H7GXS5"/>
<evidence type="ECO:0000259" key="2">
    <source>
        <dbReference type="Pfam" id="PF13472"/>
    </source>
</evidence>
<feature type="chain" id="PRO_5011610914" evidence="1">
    <location>
        <begin position="28"/>
        <end position="321"/>
    </location>
</feature>
<evidence type="ECO:0000313" key="4">
    <source>
        <dbReference type="Proteomes" id="UP000199421"/>
    </source>
</evidence>
<protein>
    <submittedName>
        <fullName evidence="3">Lysophospholipase L1</fullName>
    </submittedName>
</protein>
<evidence type="ECO:0000313" key="3">
    <source>
        <dbReference type="EMBL" id="SEK42838.1"/>
    </source>
</evidence>